<protein>
    <recommendedName>
        <fullName evidence="2">Adhesin domain-containing protein</fullName>
    </recommendedName>
</protein>
<organism evidence="1">
    <name type="scientific">Candidatus Tisiphia endosymbiont of Sergentomyia squamirostris</name>
    <dbReference type="NCBI Taxonomy" id="3113639"/>
    <lineage>
        <taxon>Bacteria</taxon>
        <taxon>Pseudomonadati</taxon>
        <taxon>Pseudomonadota</taxon>
        <taxon>Alphaproteobacteria</taxon>
        <taxon>Rickettsiales</taxon>
        <taxon>Rickettsiaceae</taxon>
        <taxon>Rickettsieae</taxon>
        <taxon>Candidatus Tisiphia</taxon>
    </lineage>
</organism>
<gene>
    <name evidence="1" type="ORF">DMENIID0002_14320</name>
</gene>
<accession>A0AAT9GAC4</accession>
<dbReference type="EMBL" id="AP029170">
    <property type="protein sequence ID" value="BFD46786.1"/>
    <property type="molecule type" value="Genomic_DNA"/>
</dbReference>
<evidence type="ECO:0000313" key="1">
    <source>
        <dbReference type="EMBL" id="BFD46786.1"/>
    </source>
</evidence>
<evidence type="ECO:0008006" key="2">
    <source>
        <dbReference type="Google" id="ProtNLM"/>
    </source>
</evidence>
<dbReference type="AlphaFoldDB" id="A0AAT9GAC4"/>
<proteinExistence type="predicted"/>
<name>A0AAT9GAC4_9RICK</name>
<sequence>MGKIRKIIVEFNRSQDIDNLRTIMQNVYRSNSDHLPDIAKFHLGDKIFIPNQVEKAELHIVTASGTKIIEFPKASLSFYLGTGHPFTKISMNSKDEGNYIVLPWNLGNRVGRDNLKNLNERLRAGNIKGLKYIIHIDEHNINSQSNLNTLESSKDLSQSLTSLASLHLSDIAAEDETESLLNKIADLEQRLSMTAQTWTLECPINVIGRGDGSNILSVVRGTLTLSGNSITATNLKSYVSVDNVAGNVILDIVNKKLTIGGSRCGPIDIH</sequence>
<reference evidence="1" key="1">
    <citation type="submission" date="2024-01" db="EMBL/GenBank/DDBJ databases">
        <title>Sequencing the genomes of a sandfly, Sergentomyia squamirostris, and its two endosymbionts.</title>
        <authorList>
            <person name="Itokawa K."/>
            <person name="Sanjoba C."/>
        </authorList>
    </citation>
    <scope>NUCLEOTIDE SEQUENCE</scope>
    <source>
        <strain evidence="1">RiSSQ</strain>
    </source>
</reference>